<comment type="caution">
    <text evidence="3">The sequence shown here is derived from an EMBL/GenBank/DDBJ whole genome shotgun (WGS) entry which is preliminary data.</text>
</comment>
<dbReference type="RefSeq" id="WP_349242459.1">
    <property type="nucleotide sequence ID" value="NZ_JAVTTO010000004.1"/>
</dbReference>
<protein>
    <submittedName>
        <fullName evidence="3">BatA domain-containing protein</fullName>
    </submittedName>
</protein>
<evidence type="ECO:0000313" key="3">
    <source>
        <dbReference type="EMBL" id="MDT7833210.1"/>
    </source>
</evidence>
<keyword evidence="4" id="KW-1185">Reference proteome</keyword>
<sequence length="650" mass="74361">MQFKHPEILYVLFALIIPILVHLFQLQKFKKVVFTNVAFLKKIDLQTRKSSQLKKWLILTSRMLLFTAIIFAFSQPYFSTKNTAQNIHNSIYLDNSISLNSIGKKGKLLQVAAQEIIENVSDEHSYSFLTNSDFYRNVTATELKNILKKVDFTTKNLSIQEVLLKIESEKLNKTNSLNSITLISDFQNNKKIKNNEFTNVTVPISLIKTAAELKNNISIDSIFISNKNERNFTLNVVLKNQGPEKTNVPISIFNDTKLISKRSFSIENDTKKTIDFEIQNQSHFRGRIKIQNNDVFLFDNDFFFTVNFGEKINVLSIGKNNDYLQNIFTDDVFVFNQVSSSKINYNIVPKQQLILLNEMDDIPSTLSNALTDFVNNGGSLVVIPSISATINSYNSFFSRMNIGKISKNQQDSLKITKIHYDHPLFKNVFTKQVRNFQFPRVISSFNATFKGTPLLSFENNQSFLSNLTVGNGELYWFSGALSTVNSNFTNSPLIVPTLYNIGQSSLQTSKPYYRLQERNTIEINASIGKDQVVSIQNLRSSFIPLQQNSQNKISILTTDKPDKKGFYQIVSKDTLQTISYNNPSSESMVDFMNINELSSQNSNITSYDSIASYFEEENQKNEVQWLWKLFLALAIVSLLLEILILKFFKT</sequence>
<keyword evidence="1" id="KW-0472">Membrane</keyword>
<dbReference type="Pfam" id="PF07584">
    <property type="entry name" value="BatA"/>
    <property type="match status" value="1"/>
</dbReference>
<dbReference type="Proteomes" id="UP001257277">
    <property type="component" value="Unassembled WGS sequence"/>
</dbReference>
<dbReference type="SUPFAM" id="SSF52317">
    <property type="entry name" value="Class I glutamine amidotransferase-like"/>
    <property type="match status" value="1"/>
</dbReference>
<feature type="transmembrane region" description="Helical" evidence="1">
    <location>
        <begin position="625"/>
        <end position="648"/>
    </location>
</feature>
<dbReference type="InterPro" id="IPR024163">
    <property type="entry name" value="Aerotolerance_reg_N"/>
</dbReference>
<dbReference type="NCBIfam" id="TIGR02226">
    <property type="entry name" value="two_anch"/>
    <property type="match status" value="1"/>
</dbReference>
<name>A0ABU3LHL4_9FLAO</name>
<feature type="transmembrane region" description="Helical" evidence="1">
    <location>
        <begin position="6"/>
        <end position="24"/>
    </location>
</feature>
<keyword evidence="1" id="KW-0812">Transmembrane</keyword>
<proteinExistence type="predicted"/>
<accession>A0ABU3LHL4</accession>
<evidence type="ECO:0000313" key="4">
    <source>
        <dbReference type="Proteomes" id="UP001257277"/>
    </source>
</evidence>
<organism evidence="3 4">
    <name type="scientific">Asprobacillus argus</name>
    <dbReference type="NCBI Taxonomy" id="3076534"/>
    <lineage>
        <taxon>Bacteria</taxon>
        <taxon>Pseudomonadati</taxon>
        <taxon>Bacteroidota</taxon>
        <taxon>Flavobacteriia</taxon>
        <taxon>Flavobacteriales</taxon>
        <taxon>Flavobacteriaceae</taxon>
        <taxon>Asprobacillus</taxon>
    </lineage>
</organism>
<dbReference type="PANTHER" id="PTHR37464:SF1">
    <property type="entry name" value="BLL2463 PROTEIN"/>
    <property type="match status" value="1"/>
</dbReference>
<feature type="domain" description="Aerotolerance regulator N-terminal" evidence="2">
    <location>
        <begin position="1"/>
        <end position="76"/>
    </location>
</feature>
<gene>
    <name evidence="3" type="ORF">RQM59_12505</name>
</gene>
<dbReference type="EMBL" id="JAVTTO010000004">
    <property type="protein sequence ID" value="MDT7833210.1"/>
    <property type="molecule type" value="Genomic_DNA"/>
</dbReference>
<keyword evidence="1" id="KW-1133">Transmembrane helix</keyword>
<evidence type="ECO:0000259" key="2">
    <source>
        <dbReference type="Pfam" id="PF07584"/>
    </source>
</evidence>
<reference evidence="3 4" key="1">
    <citation type="submission" date="2023-09" db="EMBL/GenBank/DDBJ databases">
        <title>Novel taxa isolated from Blanes Bay.</title>
        <authorList>
            <person name="Rey-Velasco X."/>
            <person name="Lucena T."/>
        </authorList>
    </citation>
    <scope>NUCLEOTIDE SEQUENCE [LARGE SCALE GENOMIC DNA]</scope>
    <source>
        <strain evidence="3 4">S356</strain>
    </source>
</reference>
<evidence type="ECO:0000256" key="1">
    <source>
        <dbReference type="SAM" id="Phobius"/>
    </source>
</evidence>
<dbReference type="InterPro" id="IPR029062">
    <property type="entry name" value="Class_I_gatase-like"/>
</dbReference>
<feature type="transmembrane region" description="Helical" evidence="1">
    <location>
        <begin position="56"/>
        <end position="78"/>
    </location>
</feature>
<dbReference type="InterPro" id="IPR011933">
    <property type="entry name" value="Double_TM_dom"/>
</dbReference>
<dbReference type="PANTHER" id="PTHR37464">
    <property type="entry name" value="BLL2463 PROTEIN"/>
    <property type="match status" value="1"/>
</dbReference>